<dbReference type="Pfam" id="PF01170">
    <property type="entry name" value="UPF0020"/>
    <property type="match status" value="1"/>
</dbReference>
<evidence type="ECO:0000313" key="2">
    <source>
        <dbReference type="EMBL" id="KXO91353.1"/>
    </source>
</evidence>
<proteinExistence type="predicted"/>
<dbReference type="SUPFAM" id="SSF53335">
    <property type="entry name" value="S-adenosyl-L-methionine-dependent methyltransferases"/>
    <property type="match status" value="1"/>
</dbReference>
<dbReference type="Proteomes" id="UP000070409">
    <property type="component" value="Unassembled WGS sequence"/>
</dbReference>
<dbReference type="GO" id="GO:0032259">
    <property type="term" value="P:methylation"/>
    <property type="evidence" value="ECO:0007669"/>
    <property type="project" value="UniProtKB-KW"/>
</dbReference>
<evidence type="ECO:0000313" key="3">
    <source>
        <dbReference type="Proteomes" id="UP000070409"/>
    </source>
</evidence>
<name>A0A137YZP6_9ACTN</name>
<dbReference type="InterPro" id="IPR000241">
    <property type="entry name" value="RlmKL-like_Mtase"/>
</dbReference>
<evidence type="ECO:0000259" key="1">
    <source>
        <dbReference type="Pfam" id="PF01170"/>
    </source>
</evidence>
<dbReference type="EMBL" id="LSRE01000044">
    <property type="protein sequence ID" value="KXO91353.1"/>
    <property type="molecule type" value="Genomic_DNA"/>
</dbReference>
<keyword evidence="2" id="KW-0808">Transferase</keyword>
<gene>
    <name evidence="2" type="ORF">AXK61_07345</name>
</gene>
<dbReference type="Gene3D" id="3.40.50.150">
    <property type="entry name" value="Vaccinia Virus protein VP39"/>
    <property type="match status" value="1"/>
</dbReference>
<comment type="caution">
    <text evidence="2">The sequence shown here is derived from an EMBL/GenBank/DDBJ whole genome shotgun (WGS) entry which is preliminary data.</text>
</comment>
<reference evidence="2 3" key="1">
    <citation type="submission" date="2016-02" db="EMBL/GenBank/DDBJ databases">
        <authorList>
            <person name="Teng J.L."/>
            <person name="Tang Y."/>
            <person name="Huang Y."/>
            <person name="Guo F."/>
            <person name="Wei W."/>
            <person name="Chen J.H."/>
            <person name="Wong S.Y."/>
            <person name="Lau S.K."/>
            <person name="Woo P.C."/>
        </authorList>
    </citation>
    <scope>NUCLEOTIDE SEQUENCE [LARGE SCALE GENOMIC DNA]</scope>
    <source>
        <strain evidence="2 3">JCM 13375</strain>
    </source>
</reference>
<feature type="domain" description="Ribosomal RNA large subunit methyltransferase K/L-like methyltransferase" evidence="1">
    <location>
        <begin position="141"/>
        <end position="265"/>
    </location>
</feature>
<keyword evidence="3" id="KW-1185">Reference proteome</keyword>
<keyword evidence="2" id="KW-0489">Methyltransferase</keyword>
<dbReference type="GO" id="GO:0008168">
    <property type="term" value="F:methyltransferase activity"/>
    <property type="evidence" value="ECO:0007669"/>
    <property type="project" value="UniProtKB-KW"/>
</dbReference>
<protein>
    <submittedName>
        <fullName evidence="2">DNA modification methylase</fullName>
    </submittedName>
</protein>
<organism evidence="2 3">
    <name type="scientific">Tsukamurella pseudospumae</name>
    <dbReference type="NCBI Taxonomy" id="239498"/>
    <lineage>
        <taxon>Bacteria</taxon>
        <taxon>Bacillati</taxon>
        <taxon>Actinomycetota</taxon>
        <taxon>Actinomycetes</taxon>
        <taxon>Mycobacteriales</taxon>
        <taxon>Tsukamurellaceae</taxon>
        <taxon>Tsukamurella</taxon>
    </lineage>
</organism>
<dbReference type="InterPro" id="IPR029063">
    <property type="entry name" value="SAM-dependent_MTases_sf"/>
</dbReference>
<accession>A0A137YZP6</accession>
<sequence length="347" mass="37286">MPPVPNELLLLPAPAANRVYADAAAAMVRAELTVLSRAALGGRVGTVEPVTVAGVEYLALQADGLTERDLAFLGLASAFYALFERDGDLLRPVAVLSPDRFPSDLLTILKYQGKTNEQFTRLVLNVTAASTVRPEGILDGTLRVLDPVCGRGTTLSQAAMYGLDAVGIDLDTKDFELYSSFFTTWLKDHRFKHAAATTPVRREKAVIAKKYEVAFAADKAAYLAGEKQNLTFYAADTMLTSQLVRPGSVDVIVADLPYGVQHGSRGPSGLVRSPLELLDGALPGWASRLRSGGAMGLAWNVRVAPRARVAEALESAGLTVLDGPGYDDLQHRVDRVINRDVIVARRA</sequence>